<dbReference type="EMBL" id="QVEV01000023">
    <property type="protein sequence ID" value="RGC14170.1"/>
    <property type="molecule type" value="Genomic_DNA"/>
</dbReference>
<protein>
    <submittedName>
        <fullName evidence="2">Uncharacterized protein</fullName>
    </submittedName>
</protein>
<comment type="caution">
    <text evidence="2">The sequence shown here is derived from an EMBL/GenBank/DDBJ whole genome shotgun (WGS) entry which is preliminary data.</text>
</comment>
<evidence type="ECO:0000256" key="1">
    <source>
        <dbReference type="SAM" id="Phobius"/>
    </source>
</evidence>
<evidence type="ECO:0000313" key="2">
    <source>
        <dbReference type="EMBL" id="RGC14170.1"/>
    </source>
</evidence>
<proteinExistence type="predicted"/>
<accession>A0A3E2VU51</accession>
<keyword evidence="1" id="KW-0472">Membrane</keyword>
<name>A0A3E2VU51_CLOIN</name>
<gene>
    <name evidence="2" type="ORF">DXA38_14430</name>
</gene>
<dbReference type="RefSeq" id="WP_117443768.1">
    <property type="nucleotide sequence ID" value="NZ_JAJFEN010000022.1"/>
</dbReference>
<keyword evidence="1" id="KW-1133">Transmembrane helix</keyword>
<dbReference type="AlphaFoldDB" id="A0A3E2VU51"/>
<reference evidence="2 3" key="1">
    <citation type="submission" date="2018-08" db="EMBL/GenBank/DDBJ databases">
        <title>A genome reference for cultivated species of the human gut microbiota.</title>
        <authorList>
            <person name="Zou Y."/>
            <person name="Xue W."/>
            <person name="Luo G."/>
        </authorList>
    </citation>
    <scope>NUCLEOTIDE SEQUENCE [LARGE SCALE GENOMIC DNA]</scope>
    <source>
        <strain evidence="2 3">OF01-2LB</strain>
    </source>
</reference>
<sequence>MTVDEIIQYVVVVFFSSGLISTVIGLIFNKAIGKNIEKYKYELDKKATDYSFHQSQKMKWNDENKHKTLEKMQNVYELAIDLAFAYDDIFPSNTYKRDMITYLDKNGKKDLLDKYLKARQDYEKIVNKVYIVVDDDFFRISNKILKNVNKEEEMFTNYVIKDEYEMSIYEENTYYVNKNGRNTMYINEMANYIKEKMRK</sequence>
<dbReference type="Proteomes" id="UP000260025">
    <property type="component" value="Unassembled WGS sequence"/>
</dbReference>
<organism evidence="2 3">
    <name type="scientific">Clostridium innocuum</name>
    <dbReference type="NCBI Taxonomy" id="1522"/>
    <lineage>
        <taxon>Bacteria</taxon>
        <taxon>Bacillati</taxon>
        <taxon>Bacillota</taxon>
        <taxon>Clostridia</taxon>
        <taxon>Eubacteriales</taxon>
        <taxon>Clostridiaceae</taxon>
        <taxon>Clostridium</taxon>
    </lineage>
</organism>
<evidence type="ECO:0000313" key="3">
    <source>
        <dbReference type="Proteomes" id="UP000260025"/>
    </source>
</evidence>
<keyword evidence="1" id="KW-0812">Transmembrane</keyword>
<feature type="transmembrane region" description="Helical" evidence="1">
    <location>
        <begin position="6"/>
        <end position="28"/>
    </location>
</feature>